<proteinExistence type="predicted"/>
<dbReference type="Gramene" id="TraesSTA3B03G01772460.1">
    <property type="protein sequence ID" value="TraesSTA3B03G01772460.1"/>
    <property type="gene ID" value="TraesSTA3B03G01772460"/>
</dbReference>
<protein>
    <submittedName>
        <fullName evidence="2">Uncharacterized protein</fullName>
    </submittedName>
</protein>
<dbReference type="Gramene" id="TraesCS3B03G1441300.1">
    <property type="protein sequence ID" value="TraesCS3B03G1441300.1.CDS"/>
    <property type="gene ID" value="TraesCS3B03G1441300"/>
</dbReference>
<dbReference type="Gramene" id="TraesSYM3B03G01807010.1">
    <property type="protein sequence ID" value="TraesSYM3B03G01807010.1"/>
    <property type="gene ID" value="TraesSYM3B03G01807010"/>
</dbReference>
<dbReference type="Proteomes" id="UP000019116">
    <property type="component" value="Chromosome 3B"/>
</dbReference>
<dbReference type="Gramene" id="TraesLDM3B03G01781070.1">
    <property type="protein sequence ID" value="TraesLDM3B03G01781070.1"/>
    <property type="gene ID" value="TraesLDM3B03G01781070"/>
</dbReference>
<dbReference type="EnsemblPlants" id="TraesCS3B02G577100.1">
    <property type="protein sequence ID" value="TraesCS3B02G577100.1"/>
    <property type="gene ID" value="TraesCS3B02G577100"/>
</dbReference>
<keyword evidence="1" id="KW-0732">Signal</keyword>
<reference evidence="2" key="1">
    <citation type="submission" date="2018-08" db="EMBL/GenBank/DDBJ databases">
        <authorList>
            <person name="Rossello M."/>
        </authorList>
    </citation>
    <scope>NUCLEOTIDE SEQUENCE [LARGE SCALE GENOMIC DNA]</scope>
    <source>
        <strain evidence="2">cv. Chinese Spring</strain>
    </source>
</reference>
<evidence type="ECO:0000313" key="2">
    <source>
        <dbReference type="EnsemblPlants" id="TraesCS3B02G577100.1"/>
    </source>
</evidence>
<feature type="signal peptide" evidence="1">
    <location>
        <begin position="1"/>
        <end position="24"/>
    </location>
</feature>
<dbReference type="Gramene" id="TraesCS3B02G577100.1">
    <property type="protein sequence ID" value="TraesCS3B02G577100.1"/>
    <property type="gene ID" value="TraesCS3B02G577100"/>
</dbReference>
<dbReference type="Gramene" id="TraesJUL3B03G01799090.1">
    <property type="protein sequence ID" value="TraesJUL3B03G01799090.1"/>
    <property type="gene ID" value="TraesJUL3B03G01799090"/>
</dbReference>
<dbReference type="Gramene" id="TraesNOR3B03G01807730.1">
    <property type="protein sequence ID" value="TraesNOR3B03G01807730.1"/>
    <property type="gene ID" value="TraesNOR3B03G01807730"/>
</dbReference>
<dbReference type="Gramene" id="TraesPARA_EIv1.0_0905640.1">
    <property type="protein sequence ID" value="TraesPARA_EIv1.0_0905640.1.CDS"/>
    <property type="gene ID" value="TraesPARA_EIv1.0_0905640"/>
</dbReference>
<keyword evidence="3" id="KW-1185">Reference proteome</keyword>
<dbReference type="Gramene" id="TraesARI3B03G01814580.1">
    <property type="protein sequence ID" value="TraesARI3B03G01814580.1"/>
    <property type="gene ID" value="TraesARI3B03G01814580"/>
</dbReference>
<reference evidence="2" key="2">
    <citation type="submission" date="2018-10" db="UniProtKB">
        <authorList>
            <consortium name="EnsemblPlants"/>
        </authorList>
    </citation>
    <scope>IDENTIFICATION</scope>
</reference>
<dbReference type="Gramene" id="TraesRN3B0101446000.1">
    <property type="protein sequence ID" value="TraesRN3B0101446000.1"/>
    <property type="gene ID" value="TraesRN3B0101446000"/>
</dbReference>
<organism evidence="2">
    <name type="scientific">Triticum aestivum</name>
    <name type="common">Wheat</name>
    <dbReference type="NCBI Taxonomy" id="4565"/>
    <lineage>
        <taxon>Eukaryota</taxon>
        <taxon>Viridiplantae</taxon>
        <taxon>Streptophyta</taxon>
        <taxon>Embryophyta</taxon>
        <taxon>Tracheophyta</taxon>
        <taxon>Spermatophyta</taxon>
        <taxon>Magnoliopsida</taxon>
        <taxon>Liliopsida</taxon>
        <taxon>Poales</taxon>
        <taxon>Poaceae</taxon>
        <taxon>BOP clade</taxon>
        <taxon>Pooideae</taxon>
        <taxon>Triticodae</taxon>
        <taxon>Triticeae</taxon>
        <taxon>Triticinae</taxon>
        <taxon>Triticum</taxon>
    </lineage>
</organism>
<evidence type="ECO:0000256" key="1">
    <source>
        <dbReference type="SAM" id="SignalP"/>
    </source>
</evidence>
<evidence type="ECO:0000313" key="3">
    <source>
        <dbReference type="Proteomes" id="UP000019116"/>
    </source>
</evidence>
<dbReference type="Gramene" id="TraesMAC3B03G01783110.1">
    <property type="protein sequence ID" value="TraesMAC3B03G01783110.1"/>
    <property type="gene ID" value="TraesMAC3B03G01783110"/>
</dbReference>
<dbReference type="Gramene" id="TraesCLE_scaffold_063280_01G000100.1">
    <property type="protein sequence ID" value="TraesCLE_scaffold_063280_01G000100.1"/>
    <property type="gene ID" value="TraesCLE_scaffold_063280_01G000100"/>
</dbReference>
<sequence>MAGECTKRMHALVLLLLVCFTIHAQCRCIEADKEVQLEYIKKSQPIPRCCLDKHSDYCCSLNLVCYDTIDQCTASCSISVSSAIVSSSSSSSVLP</sequence>
<dbReference type="Gramene" id="TraesWEE_scaffold_035148_01G000200.1">
    <property type="protein sequence ID" value="TraesWEE_scaffold_035148_01G000200.1"/>
    <property type="gene ID" value="TraesWEE_scaffold_035148_01G000200"/>
</dbReference>
<dbReference type="Gramene" id="TraesJAG3B03G01791010.1">
    <property type="protein sequence ID" value="TraesJAG3B03G01791010.1"/>
    <property type="gene ID" value="TraesJAG3B03G01791010"/>
</dbReference>
<dbReference type="AlphaFoldDB" id="A0A3B6FY85"/>
<accession>A0A3B6FY85</accession>
<feature type="chain" id="PRO_5043174313" evidence="1">
    <location>
        <begin position="25"/>
        <end position="95"/>
    </location>
</feature>
<name>A0A3B6FY85_WHEAT</name>
<dbReference type="Gramene" id="TraesCAD_scaffold_075566_01G000300.1">
    <property type="protein sequence ID" value="TraesCAD_scaffold_075566_01G000300.1"/>
    <property type="gene ID" value="TraesCAD_scaffold_075566_01G000300"/>
</dbReference>
<dbReference type="Gramene" id="TraesROB_scaffold_096959_01G000200.1">
    <property type="protein sequence ID" value="TraesROB_scaffold_096959_01G000200.1"/>
    <property type="gene ID" value="TraesROB_scaffold_096959_01G000200"/>
</dbReference>